<dbReference type="EMBL" id="JBHTJI010000001">
    <property type="protein sequence ID" value="MFD0989560.1"/>
    <property type="molecule type" value="Genomic_DNA"/>
</dbReference>
<dbReference type="RefSeq" id="WP_379925138.1">
    <property type="nucleotide sequence ID" value="NZ_JBHTJI010000001.1"/>
</dbReference>
<reference evidence="3" key="1">
    <citation type="journal article" date="2019" name="Int. J. Syst. Evol. Microbiol.">
        <title>The Global Catalogue of Microorganisms (GCM) 10K type strain sequencing project: providing services to taxonomists for standard genome sequencing and annotation.</title>
        <authorList>
            <consortium name="The Broad Institute Genomics Platform"/>
            <consortium name="The Broad Institute Genome Sequencing Center for Infectious Disease"/>
            <person name="Wu L."/>
            <person name="Ma J."/>
        </authorList>
    </citation>
    <scope>NUCLEOTIDE SEQUENCE [LARGE SCALE GENOMIC DNA]</scope>
    <source>
        <strain evidence="3">CCUG 62414</strain>
    </source>
</reference>
<dbReference type="Pfam" id="PF00534">
    <property type="entry name" value="Glycos_transf_1"/>
    <property type="match status" value="1"/>
</dbReference>
<gene>
    <name evidence="2" type="ORF">ACFQ1R_05595</name>
</gene>
<dbReference type="Gene3D" id="3.40.50.2000">
    <property type="entry name" value="Glycogen Phosphorylase B"/>
    <property type="match status" value="1"/>
</dbReference>
<evidence type="ECO:0000259" key="1">
    <source>
        <dbReference type="Pfam" id="PF00534"/>
    </source>
</evidence>
<organism evidence="2 3">
    <name type="scientific">Mariniflexile jejuense</name>
    <dbReference type="NCBI Taxonomy" id="1173582"/>
    <lineage>
        <taxon>Bacteria</taxon>
        <taxon>Pseudomonadati</taxon>
        <taxon>Bacteroidota</taxon>
        <taxon>Flavobacteriia</taxon>
        <taxon>Flavobacteriales</taxon>
        <taxon>Flavobacteriaceae</taxon>
        <taxon>Mariniflexile</taxon>
    </lineage>
</organism>
<dbReference type="GO" id="GO:0016757">
    <property type="term" value="F:glycosyltransferase activity"/>
    <property type="evidence" value="ECO:0007669"/>
    <property type="project" value="UniProtKB-KW"/>
</dbReference>
<keyword evidence="2" id="KW-0328">Glycosyltransferase</keyword>
<sequence>MSVKSYKKILIIGLIDDIGGREIETKNIINALSENYEIRVVSLFFMTSNSEAIKGVKCNWSNIYYLLYKSNVFLKLISFLVKKYHQKQTPTYFLVDNKISRKLFDFHKLKLNILKKEIDNASAVLYCGTMHLNILNDVIKYCHDKKKPFVIRTTGKIKSIPKGLEQLIQLVPVVLVHSITNANLLKKFKAQTIEVIDQTTLQEQNLLTIPVLEKKELTFGYLGRFSEEKGVIELLKTFNKLQQKLIVAGSGPLQDEVNKLLAPNITILETISPNKIADFFKSIDVLIIPSIEEAGPLVGIEAMASGKIIISTRVGAMEDRLLGTLNNFWFDISDKDTLVNQIQAVSNMESNEIICIKENVRQYYIENYSVNRISKKYIKLFDNQIN</sequence>
<keyword evidence="2" id="KW-0808">Transferase</keyword>
<proteinExistence type="predicted"/>
<feature type="domain" description="Glycosyl transferase family 1" evidence="1">
    <location>
        <begin position="212"/>
        <end position="349"/>
    </location>
</feature>
<dbReference type="SUPFAM" id="SSF53756">
    <property type="entry name" value="UDP-Glycosyltransferase/glycogen phosphorylase"/>
    <property type="match status" value="1"/>
</dbReference>
<keyword evidence="3" id="KW-1185">Reference proteome</keyword>
<name>A0ABW3JHG1_9FLAO</name>
<dbReference type="EC" id="2.4.-.-" evidence="2"/>
<comment type="caution">
    <text evidence="2">The sequence shown here is derived from an EMBL/GenBank/DDBJ whole genome shotgun (WGS) entry which is preliminary data.</text>
</comment>
<evidence type="ECO:0000313" key="2">
    <source>
        <dbReference type="EMBL" id="MFD0989560.1"/>
    </source>
</evidence>
<dbReference type="PANTHER" id="PTHR12526">
    <property type="entry name" value="GLYCOSYLTRANSFERASE"/>
    <property type="match status" value="1"/>
</dbReference>
<protein>
    <submittedName>
        <fullName evidence="2">Glycosyltransferase</fullName>
        <ecNumber evidence="2">2.4.-.-</ecNumber>
    </submittedName>
</protein>
<accession>A0ABW3JHG1</accession>
<evidence type="ECO:0000313" key="3">
    <source>
        <dbReference type="Proteomes" id="UP001597061"/>
    </source>
</evidence>
<dbReference type="InterPro" id="IPR001296">
    <property type="entry name" value="Glyco_trans_1"/>
</dbReference>
<dbReference type="Proteomes" id="UP001597061">
    <property type="component" value="Unassembled WGS sequence"/>
</dbReference>